<dbReference type="Gene3D" id="3.90.79.10">
    <property type="entry name" value="Nucleoside Triphosphate Pyrophosphohydrolase"/>
    <property type="match status" value="1"/>
</dbReference>
<evidence type="ECO:0000256" key="3">
    <source>
        <dbReference type="ARBA" id="ARBA00022801"/>
    </source>
</evidence>
<dbReference type="InterPro" id="IPR015797">
    <property type="entry name" value="NUDIX_hydrolase-like_dom_sf"/>
</dbReference>
<evidence type="ECO:0000256" key="2">
    <source>
        <dbReference type="ARBA" id="ARBA00022723"/>
    </source>
</evidence>
<sequence>MPLRKKNGRLEVCLLTSRDSGRWIIPKGWPMKNKAGWRVAEIEAFEEGGLAGRLARRPMGSFGYVKGMEDGDDIPVVVHLYAMRVRKQHGNWKEKKQRTRRWTPLKEAAEMVDEPELAKLFLAARRAGLRRLVG</sequence>
<keyword evidence="2" id="KW-0479">Metal-binding</keyword>
<dbReference type="PANTHER" id="PTHR12629:SF0">
    <property type="entry name" value="DIPHOSPHOINOSITOL-POLYPHOSPHATE DIPHOSPHATASE"/>
    <property type="match status" value="1"/>
</dbReference>
<dbReference type="InterPro" id="IPR047198">
    <property type="entry name" value="DDP-like_NUDIX"/>
</dbReference>
<evidence type="ECO:0000256" key="1">
    <source>
        <dbReference type="ARBA" id="ARBA00001946"/>
    </source>
</evidence>
<keyword evidence="4" id="KW-0460">Magnesium</keyword>
<proteinExistence type="predicted"/>
<dbReference type="EMBL" id="JAVRHL010000001">
    <property type="protein sequence ID" value="MDT0682046.1"/>
    <property type="molecule type" value="Genomic_DNA"/>
</dbReference>
<dbReference type="GO" id="GO:0016787">
    <property type="term" value="F:hydrolase activity"/>
    <property type="evidence" value="ECO:0007669"/>
    <property type="project" value="UniProtKB-KW"/>
</dbReference>
<gene>
    <name evidence="5" type="ORF">RM543_05070</name>
</gene>
<evidence type="ECO:0000313" key="6">
    <source>
        <dbReference type="Proteomes" id="UP001265259"/>
    </source>
</evidence>
<dbReference type="Proteomes" id="UP001265259">
    <property type="component" value="Unassembled WGS sequence"/>
</dbReference>
<organism evidence="5 6">
    <name type="scientific">Tropicimonas omnivorans</name>
    <dbReference type="NCBI Taxonomy" id="3075590"/>
    <lineage>
        <taxon>Bacteria</taxon>
        <taxon>Pseudomonadati</taxon>
        <taxon>Pseudomonadota</taxon>
        <taxon>Alphaproteobacteria</taxon>
        <taxon>Rhodobacterales</taxon>
        <taxon>Roseobacteraceae</taxon>
        <taxon>Tropicimonas</taxon>
    </lineage>
</organism>
<name>A0ABU3DEA2_9RHOB</name>
<reference evidence="5 6" key="1">
    <citation type="submission" date="2023-09" db="EMBL/GenBank/DDBJ databases">
        <authorList>
            <person name="Rey-Velasco X."/>
        </authorList>
    </citation>
    <scope>NUCLEOTIDE SEQUENCE [LARGE SCALE GENOMIC DNA]</scope>
    <source>
        <strain evidence="5 6">F158</strain>
    </source>
</reference>
<protein>
    <submittedName>
        <fullName evidence="5">NUDIX hydrolase</fullName>
    </submittedName>
</protein>
<keyword evidence="3 5" id="KW-0378">Hydrolase</keyword>
<comment type="caution">
    <text evidence="5">The sequence shown here is derived from an EMBL/GenBank/DDBJ whole genome shotgun (WGS) entry which is preliminary data.</text>
</comment>
<dbReference type="SUPFAM" id="SSF55811">
    <property type="entry name" value="Nudix"/>
    <property type="match status" value="1"/>
</dbReference>
<evidence type="ECO:0000313" key="5">
    <source>
        <dbReference type="EMBL" id="MDT0682046.1"/>
    </source>
</evidence>
<dbReference type="RefSeq" id="WP_311689792.1">
    <property type="nucleotide sequence ID" value="NZ_JAVRHL010000001.1"/>
</dbReference>
<accession>A0ABU3DEA2</accession>
<dbReference type="PANTHER" id="PTHR12629">
    <property type="entry name" value="DIPHOSPHOINOSITOL POLYPHOSPHATE PHOSPHOHYDROLASE"/>
    <property type="match status" value="1"/>
</dbReference>
<dbReference type="CDD" id="cd04666">
    <property type="entry name" value="NUDIX_DIPP2_like_Nudt4"/>
    <property type="match status" value="1"/>
</dbReference>
<comment type="cofactor">
    <cofactor evidence="1">
        <name>Mg(2+)</name>
        <dbReference type="ChEBI" id="CHEBI:18420"/>
    </cofactor>
</comment>
<evidence type="ECO:0000256" key="4">
    <source>
        <dbReference type="ARBA" id="ARBA00022842"/>
    </source>
</evidence>
<keyword evidence="6" id="KW-1185">Reference proteome</keyword>